<evidence type="ECO:0000256" key="1">
    <source>
        <dbReference type="SAM" id="MobiDB-lite"/>
    </source>
</evidence>
<feature type="region of interest" description="Disordered" evidence="1">
    <location>
        <begin position="63"/>
        <end position="109"/>
    </location>
</feature>
<sequence>MENIANRWSFDSSLFGLHPITALGVTECERTELEVDWLGSNCKEAQLHRQWLPEVEELRLSVPSLGRPLGGQRPQLRQQPAARPHRQGQDRASHFNNDQSPSFLDDGGVHGVELKIAKKNLET</sequence>
<feature type="compositionally biased region" description="Low complexity" evidence="1">
    <location>
        <begin position="65"/>
        <end position="82"/>
    </location>
</feature>
<protein>
    <submittedName>
        <fullName evidence="2">Uncharacterized protein</fullName>
    </submittedName>
</protein>
<keyword evidence="3" id="KW-1185">Reference proteome</keyword>
<dbReference type="EMBL" id="AP028911">
    <property type="protein sequence ID" value="BES92741.1"/>
    <property type="molecule type" value="Genomic_DNA"/>
</dbReference>
<accession>A0ABN7AKG9</accession>
<dbReference type="Proteomes" id="UP001307889">
    <property type="component" value="Chromosome 3"/>
</dbReference>
<proteinExistence type="predicted"/>
<evidence type="ECO:0000313" key="3">
    <source>
        <dbReference type="Proteomes" id="UP001307889"/>
    </source>
</evidence>
<organism evidence="2 3">
    <name type="scientific">Nesidiocoris tenuis</name>
    <dbReference type="NCBI Taxonomy" id="355587"/>
    <lineage>
        <taxon>Eukaryota</taxon>
        <taxon>Metazoa</taxon>
        <taxon>Ecdysozoa</taxon>
        <taxon>Arthropoda</taxon>
        <taxon>Hexapoda</taxon>
        <taxon>Insecta</taxon>
        <taxon>Pterygota</taxon>
        <taxon>Neoptera</taxon>
        <taxon>Paraneoptera</taxon>
        <taxon>Hemiptera</taxon>
        <taxon>Heteroptera</taxon>
        <taxon>Panheteroptera</taxon>
        <taxon>Cimicomorpha</taxon>
        <taxon>Miridae</taxon>
        <taxon>Dicyphina</taxon>
        <taxon>Nesidiocoris</taxon>
    </lineage>
</organism>
<gene>
    <name evidence="2" type="ORF">NTJ_05550</name>
</gene>
<reference evidence="2 3" key="1">
    <citation type="submission" date="2023-09" db="EMBL/GenBank/DDBJ databases">
        <title>Nesidiocoris tenuis whole genome shotgun sequence.</title>
        <authorList>
            <person name="Shibata T."/>
            <person name="Shimoda M."/>
            <person name="Kobayashi T."/>
            <person name="Uehara T."/>
        </authorList>
    </citation>
    <scope>NUCLEOTIDE SEQUENCE [LARGE SCALE GENOMIC DNA]</scope>
    <source>
        <strain evidence="2 3">Japan</strain>
    </source>
</reference>
<evidence type="ECO:0000313" key="2">
    <source>
        <dbReference type="EMBL" id="BES92741.1"/>
    </source>
</evidence>
<name>A0ABN7AKG9_9HEMI</name>